<dbReference type="InterPro" id="IPR025559">
    <property type="entry name" value="Eis_dom"/>
</dbReference>
<dbReference type="Proteomes" id="UP000627538">
    <property type="component" value="Unassembled WGS sequence"/>
</dbReference>
<dbReference type="GO" id="GO:0034069">
    <property type="term" value="F:aminoglycoside N-acetyltransferase activity"/>
    <property type="evidence" value="ECO:0007669"/>
    <property type="project" value="TreeGrafter"/>
</dbReference>
<protein>
    <submittedName>
        <fullName evidence="3">GNAT family N-acetyltransferase</fullName>
    </submittedName>
</protein>
<dbReference type="InterPro" id="IPR051554">
    <property type="entry name" value="Acetyltransferase_Eis"/>
</dbReference>
<keyword evidence="4" id="KW-1185">Reference proteome</keyword>
<dbReference type="SUPFAM" id="SSF55729">
    <property type="entry name" value="Acyl-CoA N-acyltransferases (Nat)"/>
    <property type="match status" value="1"/>
</dbReference>
<dbReference type="Pfam" id="PF13527">
    <property type="entry name" value="Acetyltransf_9"/>
    <property type="match status" value="1"/>
</dbReference>
<evidence type="ECO:0000259" key="1">
    <source>
        <dbReference type="Pfam" id="PF13530"/>
    </source>
</evidence>
<dbReference type="InterPro" id="IPR041380">
    <property type="entry name" value="Acetyltransf_17"/>
</dbReference>
<accession>A0A8I0GD23</accession>
<proteinExistence type="predicted"/>
<dbReference type="Gene3D" id="3.30.1050.10">
    <property type="entry name" value="SCP2 sterol-binding domain"/>
    <property type="match status" value="1"/>
</dbReference>
<organism evidence="3 4">
    <name type="scientific">Nanchangia anserum</name>
    <dbReference type="NCBI Taxonomy" id="2692125"/>
    <lineage>
        <taxon>Bacteria</taxon>
        <taxon>Bacillati</taxon>
        <taxon>Actinomycetota</taxon>
        <taxon>Actinomycetes</taxon>
        <taxon>Actinomycetales</taxon>
        <taxon>Actinomycetaceae</taxon>
        <taxon>Nanchangia</taxon>
    </lineage>
</organism>
<evidence type="ECO:0000313" key="4">
    <source>
        <dbReference type="Proteomes" id="UP000627538"/>
    </source>
</evidence>
<dbReference type="Pfam" id="PF13530">
    <property type="entry name" value="SCP2_2"/>
    <property type="match status" value="1"/>
</dbReference>
<evidence type="ECO:0000313" key="3">
    <source>
        <dbReference type="EMBL" id="MBD3689920.1"/>
    </source>
</evidence>
<gene>
    <name evidence="3" type="ORF">H8R10_06745</name>
</gene>
<dbReference type="Pfam" id="PF17668">
    <property type="entry name" value="Acetyltransf_17"/>
    <property type="match status" value="1"/>
</dbReference>
<dbReference type="RefSeq" id="WP_191072035.1">
    <property type="nucleotide sequence ID" value="NZ_JACRUO010000002.1"/>
</dbReference>
<dbReference type="PANTHER" id="PTHR37817:SF1">
    <property type="entry name" value="N-ACETYLTRANSFERASE EIS"/>
    <property type="match status" value="1"/>
</dbReference>
<dbReference type="PANTHER" id="PTHR37817">
    <property type="entry name" value="N-ACETYLTRANSFERASE EIS"/>
    <property type="match status" value="1"/>
</dbReference>
<reference evidence="3 4" key="1">
    <citation type="submission" date="2020-08" db="EMBL/GenBank/DDBJ databases">
        <title>Winkia gen. nov., sp. nov., isolated from faeces of the Anser albifrons in China.</title>
        <authorList>
            <person name="Liu Q."/>
        </authorList>
    </citation>
    <scope>NUCLEOTIDE SEQUENCE [LARGE SCALE GENOMIC DNA]</scope>
    <source>
        <strain evidence="3 4">C62</strain>
    </source>
</reference>
<keyword evidence="3" id="KW-0808">Transferase</keyword>
<comment type="caution">
    <text evidence="3">The sequence shown here is derived from an EMBL/GenBank/DDBJ whole genome shotgun (WGS) entry which is preliminary data.</text>
</comment>
<name>A0A8I0GD23_9ACTO</name>
<evidence type="ECO:0000259" key="2">
    <source>
        <dbReference type="Pfam" id="PF17668"/>
    </source>
</evidence>
<dbReference type="InterPro" id="IPR036527">
    <property type="entry name" value="SCP2_sterol-bd_dom_sf"/>
</dbReference>
<sequence>MAEAIRSDRTRIVEARPQRPRHDLEDTIAAACWTSPSRLTLRPGHAVDSATVSLMGVASTHTRRGLMTRLMGEHLAYGVAQGACVSVLTASSAQLYRRFGFGPATRVRAATIDIREPLTFRHPPRGDVVEIDPEAGVDEHRRLYDAMRLAIPGATTRSHAQFSSPRLDMRSYEKSQTIRRFIHLCDGEIDGLATVIPATDGDEAKLRLNDLVWTTPDARDGLIGALSRIELVNTLTMWGIMPHGLAARLTDPRRITITRDDDHMWMRILDVAALLREREWAGEGEVLLYVSDPLDALSPVRGIGDEPACPSQTGTYRVRVHAGTADVERVGTDAEQSQVRISLDDLAGLYFGYTDAHVLADAGLLSGDAAALGRLFATVRQAATPANF</sequence>
<dbReference type="AlphaFoldDB" id="A0A8I0GD23"/>
<dbReference type="EMBL" id="JACRUO010000002">
    <property type="protein sequence ID" value="MBD3689920.1"/>
    <property type="molecule type" value="Genomic_DNA"/>
</dbReference>
<feature type="domain" description="Eis-like acetyltransferase" evidence="2">
    <location>
        <begin position="153"/>
        <end position="259"/>
    </location>
</feature>
<dbReference type="InterPro" id="IPR016181">
    <property type="entry name" value="Acyl_CoA_acyltransferase"/>
</dbReference>
<dbReference type="Gene3D" id="3.40.630.30">
    <property type="match status" value="2"/>
</dbReference>
<dbReference type="SUPFAM" id="SSF55718">
    <property type="entry name" value="SCP-like"/>
    <property type="match status" value="1"/>
</dbReference>
<dbReference type="GO" id="GO:0030649">
    <property type="term" value="P:aminoglycoside antibiotic catabolic process"/>
    <property type="evidence" value="ECO:0007669"/>
    <property type="project" value="TreeGrafter"/>
</dbReference>
<feature type="domain" description="Enhanced intracellular survival protein" evidence="1">
    <location>
        <begin position="307"/>
        <end position="380"/>
    </location>
</feature>